<dbReference type="InterPro" id="IPR000048">
    <property type="entry name" value="IQ_motif_EF-hand-BS"/>
</dbReference>
<evidence type="ECO:0000256" key="4">
    <source>
        <dbReference type="SAM" id="MobiDB-lite"/>
    </source>
</evidence>
<feature type="compositionally biased region" description="Basic and acidic residues" evidence="4">
    <location>
        <begin position="222"/>
        <end position="238"/>
    </location>
</feature>
<accession>A0A5N5HGZ5</accession>
<dbReference type="AlphaFoldDB" id="A0A5N5HGZ5"/>
<feature type="region of interest" description="Disordered" evidence="4">
    <location>
        <begin position="206"/>
        <end position="238"/>
    </location>
</feature>
<dbReference type="InterPro" id="IPR025064">
    <property type="entry name" value="DUF4005"/>
</dbReference>
<proteinExistence type="inferred from homology"/>
<comment type="subunit">
    <text evidence="3">Binds to multiple calmodulin (CaM) in the presence of Ca(2+) and CaM-like proteins.</text>
</comment>
<dbReference type="Proteomes" id="UP000327157">
    <property type="component" value="Chromosome 16"/>
</dbReference>
<evidence type="ECO:0000256" key="2">
    <source>
        <dbReference type="ARBA" id="ARBA00024341"/>
    </source>
</evidence>
<name>A0A5N5HGZ5_9ROSA</name>
<dbReference type="Pfam" id="PF13178">
    <property type="entry name" value="DUF4005"/>
    <property type="match status" value="1"/>
</dbReference>
<evidence type="ECO:0000256" key="1">
    <source>
        <dbReference type="ARBA" id="ARBA00022860"/>
    </source>
</evidence>
<dbReference type="Gene3D" id="1.20.5.190">
    <property type="match status" value="1"/>
</dbReference>
<evidence type="ECO:0000256" key="3">
    <source>
        <dbReference type="ARBA" id="ARBA00024378"/>
    </source>
</evidence>
<feature type="compositionally biased region" description="Low complexity" evidence="4">
    <location>
        <begin position="370"/>
        <end position="385"/>
    </location>
</feature>
<dbReference type="SMART" id="SM00015">
    <property type="entry name" value="IQ"/>
    <property type="match status" value="2"/>
</dbReference>
<dbReference type="EMBL" id="SMOL01000160">
    <property type="protein sequence ID" value="KAB2625461.1"/>
    <property type="molecule type" value="Genomic_DNA"/>
</dbReference>
<feature type="domain" description="DUF4005" evidence="5">
    <location>
        <begin position="336"/>
        <end position="405"/>
    </location>
</feature>
<feature type="region of interest" description="Disordered" evidence="4">
    <location>
        <begin position="1"/>
        <end position="52"/>
    </location>
</feature>
<dbReference type="PROSITE" id="PS50096">
    <property type="entry name" value="IQ"/>
    <property type="match status" value="2"/>
</dbReference>
<feature type="compositionally biased region" description="Polar residues" evidence="4">
    <location>
        <begin position="259"/>
        <end position="268"/>
    </location>
</feature>
<comment type="caution">
    <text evidence="6">The sequence shown here is derived from an EMBL/GenBank/DDBJ whole genome shotgun (WGS) entry which is preliminary data.</text>
</comment>
<dbReference type="OrthoDB" id="685302at2759"/>
<keyword evidence="1" id="KW-0112">Calmodulin-binding</keyword>
<gene>
    <name evidence="6" type="ORF">D8674_017121</name>
</gene>
<dbReference type="PANTHER" id="PTHR32295:SF45">
    <property type="entry name" value="PROTEIN IQ-DOMAIN 19"/>
    <property type="match status" value="1"/>
</dbReference>
<dbReference type="PANTHER" id="PTHR32295">
    <property type="entry name" value="IQ-DOMAIN 5-RELATED"/>
    <property type="match status" value="1"/>
</dbReference>
<dbReference type="Pfam" id="PF00612">
    <property type="entry name" value="IQ"/>
    <property type="match status" value="2"/>
</dbReference>
<keyword evidence="7" id="KW-1185">Reference proteome</keyword>
<reference evidence="6 7" key="3">
    <citation type="submission" date="2019-11" db="EMBL/GenBank/DDBJ databases">
        <title>A de novo genome assembly of a pear dwarfing rootstock.</title>
        <authorList>
            <person name="Wang F."/>
            <person name="Wang J."/>
            <person name="Li S."/>
            <person name="Zhang Y."/>
            <person name="Fang M."/>
            <person name="Ma L."/>
            <person name="Zhao Y."/>
            <person name="Jiang S."/>
        </authorList>
    </citation>
    <scope>NUCLEOTIDE SEQUENCE [LARGE SCALE GENOMIC DNA]</scope>
    <source>
        <strain evidence="6">S2</strain>
        <tissue evidence="6">Leaf</tissue>
    </source>
</reference>
<organism evidence="6 7">
    <name type="scientific">Pyrus ussuriensis x Pyrus communis</name>
    <dbReference type="NCBI Taxonomy" id="2448454"/>
    <lineage>
        <taxon>Eukaryota</taxon>
        <taxon>Viridiplantae</taxon>
        <taxon>Streptophyta</taxon>
        <taxon>Embryophyta</taxon>
        <taxon>Tracheophyta</taxon>
        <taxon>Spermatophyta</taxon>
        <taxon>Magnoliopsida</taxon>
        <taxon>eudicotyledons</taxon>
        <taxon>Gunneridae</taxon>
        <taxon>Pentapetalae</taxon>
        <taxon>rosids</taxon>
        <taxon>fabids</taxon>
        <taxon>Rosales</taxon>
        <taxon>Rosaceae</taxon>
        <taxon>Amygdaloideae</taxon>
        <taxon>Maleae</taxon>
        <taxon>Pyrus</taxon>
    </lineage>
</organism>
<comment type="similarity">
    <text evidence="2">Belongs to the IQD family.</text>
</comment>
<evidence type="ECO:0000313" key="6">
    <source>
        <dbReference type="EMBL" id="KAB2625461.1"/>
    </source>
</evidence>
<feature type="compositionally biased region" description="Polar residues" evidence="4">
    <location>
        <begin position="22"/>
        <end position="44"/>
    </location>
</feature>
<feature type="region of interest" description="Disordered" evidence="4">
    <location>
        <begin position="254"/>
        <end position="279"/>
    </location>
</feature>
<sequence length="504" mass="55455">MGKTGKWLKSILTGKKDKEKNLTNQNSSVASHENLTTPISNSSEIMPKEKKRWSFRRSSAAAAAAAAPKDSNCVDAVPATPPPVHMSTLGSENYEQKKHAMAMAAATAAVADAAVAAAQAAAAVLQLTAAANEKAGASEEAAAIKIQSVFRSYLARKALCALKGLVKLQALVRGHLVRKQAKATLRYMQALVTAQARARAQRIRMAEDKNTVNPRHSTPRRSLQENRSGHTYNEIDRGIEENIKTVEMDLGESKGILKSRNSSYSNHSQTERTEQHRFSTQYAPNQAYSNQETYQQASLAPSTLTHRSPGACSAHFEDYSFGTAQSSPQCYSAMSKIDPSKAPFAFPRPDYGEPLSYDYPWFPNYMANTQSSKAKARSQSAPKQSPIDTVEGPPSRQRQRRASMEGRKIPRAVRMQRSSSHVSSTAQGYQYPSYIKLDRSTVSLKESECGSGSTVLTNTDYFRSLVAYDVNLMEMIRRGSHSLLSNKWLIDMSATSPSMRILYH</sequence>
<reference evidence="7" key="2">
    <citation type="submission" date="2019-10" db="EMBL/GenBank/DDBJ databases">
        <title>A de novo genome assembly of a pear dwarfing rootstock.</title>
        <authorList>
            <person name="Wang F."/>
            <person name="Wang J."/>
            <person name="Li S."/>
            <person name="Zhang Y."/>
            <person name="Fang M."/>
            <person name="Ma L."/>
            <person name="Zhao Y."/>
            <person name="Jiang S."/>
        </authorList>
    </citation>
    <scope>NUCLEOTIDE SEQUENCE [LARGE SCALE GENOMIC DNA]</scope>
</reference>
<protein>
    <submittedName>
        <fullName evidence="6">Protein IQ-DOMAIN 14</fullName>
    </submittedName>
</protein>
<reference evidence="6 7" key="1">
    <citation type="submission" date="2019-09" db="EMBL/GenBank/DDBJ databases">
        <authorList>
            <person name="Ou C."/>
        </authorList>
    </citation>
    <scope>NUCLEOTIDE SEQUENCE [LARGE SCALE GENOMIC DNA]</scope>
    <source>
        <strain evidence="6">S2</strain>
        <tissue evidence="6">Leaf</tissue>
    </source>
</reference>
<evidence type="ECO:0000259" key="5">
    <source>
        <dbReference type="Pfam" id="PF13178"/>
    </source>
</evidence>
<dbReference type="CDD" id="cd23767">
    <property type="entry name" value="IQCD"/>
    <property type="match status" value="1"/>
</dbReference>
<evidence type="ECO:0000313" key="7">
    <source>
        <dbReference type="Proteomes" id="UP000327157"/>
    </source>
</evidence>
<dbReference type="GO" id="GO:0005516">
    <property type="term" value="F:calmodulin binding"/>
    <property type="evidence" value="ECO:0007669"/>
    <property type="project" value="UniProtKB-KW"/>
</dbReference>
<feature type="region of interest" description="Disordered" evidence="4">
    <location>
        <begin position="370"/>
        <end position="422"/>
    </location>
</feature>